<reference evidence="2 3" key="1">
    <citation type="submission" date="2014-09" db="EMBL/GenBank/DDBJ databases">
        <title>Draft Genome Sequence of Draconibacterium sp. JN14CK-3.</title>
        <authorList>
            <person name="Dong C."/>
            <person name="Lai Q."/>
            <person name="Shao Z."/>
        </authorList>
    </citation>
    <scope>NUCLEOTIDE SEQUENCE [LARGE SCALE GENOMIC DNA]</scope>
    <source>
        <strain evidence="2 3">JN14CK-3</strain>
    </source>
</reference>
<protein>
    <submittedName>
        <fullName evidence="2">Membrane protein</fullName>
    </submittedName>
</protein>
<dbReference type="RefSeq" id="WP_045033022.1">
    <property type="nucleotide sequence ID" value="NZ_JRHC01000006.1"/>
</dbReference>
<proteinExistence type="predicted"/>
<sequence>MKKFAIEIKWAILFAVVLLVWMYGERLAGLHDENIEKHAIVTNFFALVAIAVYVVALLDKRKNDFNGKMNWIQGFISGLIITLGVTILTPLTQYLTVEVITPHYFENMIRYAVENGLQTQEEAEGYFNLQSYMIQSIIATPLMGLVTSAIVAIFTRKK</sequence>
<dbReference type="OrthoDB" id="5766000at2"/>
<comment type="caution">
    <text evidence="2">The sequence shown here is derived from an EMBL/GenBank/DDBJ whole genome shotgun (WGS) entry which is preliminary data.</text>
</comment>
<accession>A0A0D8J5R7</accession>
<keyword evidence="1" id="KW-0472">Membrane</keyword>
<evidence type="ECO:0000313" key="3">
    <source>
        <dbReference type="Proteomes" id="UP000032544"/>
    </source>
</evidence>
<dbReference type="STRING" id="1544798.LH29_20780"/>
<keyword evidence="1" id="KW-0812">Transmembrane</keyword>
<organism evidence="2 3">
    <name type="scientific">Draconibacterium sediminis</name>
    <dbReference type="NCBI Taxonomy" id="1544798"/>
    <lineage>
        <taxon>Bacteria</taxon>
        <taxon>Pseudomonadati</taxon>
        <taxon>Bacteroidota</taxon>
        <taxon>Bacteroidia</taxon>
        <taxon>Marinilabiliales</taxon>
        <taxon>Prolixibacteraceae</taxon>
        <taxon>Draconibacterium</taxon>
    </lineage>
</organism>
<feature type="transmembrane region" description="Helical" evidence="1">
    <location>
        <begin position="132"/>
        <end position="154"/>
    </location>
</feature>
<feature type="transmembrane region" description="Helical" evidence="1">
    <location>
        <begin position="40"/>
        <end position="58"/>
    </location>
</feature>
<dbReference type="Proteomes" id="UP000032544">
    <property type="component" value="Unassembled WGS sequence"/>
</dbReference>
<name>A0A0D8J5R7_9BACT</name>
<feature type="transmembrane region" description="Helical" evidence="1">
    <location>
        <begin position="70"/>
        <end position="89"/>
    </location>
</feature>
<dbReference type="Pfam" id="PF13858">
    <property type="entry name" value="DUF4199"/>
    <property type="match status" value="1"/>
</dbReference>
<keyword evidence="1" id="KW-1133">Transmembrane helix</keyword>
<dbReference type="EMBL" id="JRHC01000006">
    <property type="protein sequence ID" value="KJF42232.1"/>
    <property type="molecule type" value="Genomic_DNA"/>
</dbReference>
<evidence type="ECO:0000313" key="2">
    <source>
        <dbReference type="EMBL" id="KJF42232.1"/>
    </source>
</evidence>
<gene>
    <name evidence="2" type="ORF">LH29_20780</name>
</gene>
<dbReference type="AlphaFoldDB" id="A0A0D8J5R7"/>
<dbReference type="InterPro" id="IPR025250">
    <property type="entry name" value="DUF4199"/>
</dbReference>
<keyword evidence="3" id="KW-1185">Reference proteome</keyword>
<evidence type="ECO:0000256" key="1">
    <source>
        <dbReference type="SAM" id="Phobius"/>
    </source>
</evidence>